<accession>A0A6P1TTK9</accession>
<evidence type="ECO:0000313" key="2">
    <source>
        <dbReference type="EMBL" id="QHQ62775.1"/>
    </source>
</evidence>
<keyword evidence="3" id="KW-1185">Reference proteome</keyword>
<dbReference type="Proteomes" id="UP000464314">
    <property type="component" value="Chromosome"/>
</dbReference>
<keyword evidence="1" id="KW-1133">Transmembrane helix</keyword>
<feature type="transmembrane region" description="Helical" evidence="1">
    <location>
        <begin position="6"/>
        <end position="26"/>
    </location>
</feature>
<proteinExistence type="predicted"/>
<gene>
    <name evidence="2" type="primary">spoIIIAF</name>
    <name evidence="2" type="ORF">Ana3638_19970</name>
</gene>
<reference evidence="2 3" key="1">
    <citation type="submission" date="2020-01" db="EMBL/GenBank/DDBJ databases">
        <title>Genome analysis of Anaerocolumna sp. CBA3638.</title>
        <authorList>
            <person name="Kim J."/>
            <person name="Roh S.W."/>
        </authorList>
    </citation>
    <scope>NUCLEOTIDE SEQUENCE [LARGE SCALE GENOMIC DNA]</scope>
    <source>
        <strain evidence="2 3">CBA3638</strain>
    </source>
</reference>
<keyword evidence="1" id="KW-0812">Transmembrane</keyword>
<name>A0A6P1TTK9_9FIRM</name>
<dbReference type="EMBL" id="CP048000">
    <property type="protein sequence ID" value="QHQ62775.1"/>
    <property type="molecule type" value="Genomic_DNA"/>
</dbReference>
<evidence type="ECO:0000313" key="3">
    <source>
        <dbReference type="Proteomes" id="UP000464314"/>
    </source>
</evidence>
<dbReference type="AlphaFoldDB" id="A0A6P1TTK9"/>
<dbReference type="Pfam" id="PF09581">
    <property type="entry name" value="Spore_III_AF"/>
    <property type="match status" value="1"/>
</dbReference>
<dbReference type="NCBIfam" id="TIGR02896">
    <property type="entry name" value="spore_III_AF"/>
    <property type="match status" value="1"/>
</dbReference>
<feature type="transmembrane region" description="Helical" evidence="1">
    <location>
        <begin position="33"/>
        <end position="51"/>
    </location>
</feature>
<dbReference type="KEGG" id="anr:Ana3638_19970"/>
<sequence length="208" mass="23596">MGEIYGWVKNIVIFLVLTTIITNLLGKSSYKKYVNLITGIILVILVISPLLKLFQLDKTMDYYFTTNSLLAEAEDMNDKLVDAEDNQMSAILKEYKEQIGKQVSNLLEGENLYLTGIEVKVDEDENSSTFGNLLSLNISAGYIRNETKEGSVDIDKVDIEDIKIGEKKENETDKEKNLLTPIEINIKNLLSDFYNMNPDNINISIQEK</sequence>
<protein>
    <submittedName>
        <fullName evidence="2">Stage III sporulation protein AF</fullName>
    </submittedName>
</protein>
<dbReference type="RefSeq" id="WP_161839596.1">
    <property type="nucleotide sequence ID" value="NZ_CP048000.1"/>
</dbReference>
<organism evidence="2 3">
    <name type="scientific">Anaerocolumna sedimenticola</name>
    <dbReference type="NCBI Taxonomy" id="2696063"/>
    <lineage>
        <taxon>Bacteria</taxon>
        <taxon>Bacillati</taxon>
        <taxon>Bacillota</taxon>
        <taxon>Clostridia</taxon>
        <taxon>Lachnospirales</taxon>
        <taxon>Lachnospiraceae</taxon>
        <taxon>Anaerocolumna</taxon>
    </lineage>
</organism>
<keyword evidence="1" id="KW-0472">Membrane</keyword>
<dbReference type="InterPro" id="IPR014245">
    <property type="entry name" value="Spore_III_AF"/>
</dbReference>
<evidence type="ECO:0000256" key="1">
    <source>
        <dbReference type="SAM" id="Phobius"/>
    </source>
</evidence>